<feature type="region of interest" description="Disordered" evidence="5">
    <location>
        <begin position="418"/>
        <end position="520"/>
    </location>
</feature>
<dbReference type="InterPro" id="IPR011047">
    <property type="entry name" value="Quinoprotein_ADH-like_sf"/>
</dbReference>
<keyword evidence="4" id="KW-0449">Lipoprotein</keyword>
<comment type="similarity">
    <text evidence="4">Belongs to the BamB family.</text>
</comment>
<dbReference type="CDD" id="cd10276">
    <property type="entry name" value="BamB_YfgL"/>
    <property type="match status" value="1"/>
</dbReference>
<evidence type="ECO:0000256" key="2">
    <source>
        <dbReference type="ARBA" id="ARBA00023136"/>
    </source>
</evidence>
<feature type="compositionally biased region" description="Basic and acidic residues" evidence="5">
    <location>
        <begin position="425"/>
        <end position="440"/>
    </location>
</feature>
<evidence type="ECO:0000256" key="6">
    <source>
        <dbReference type="SAM" id="SignalP"/>
    </source>
</evidence>
<organism evidence="8 9">
    <name type="scientific">Francisella marina</name>
    <dbReference type="NCBI Taxonomy" id="2249302"/>
    <lineage>
        <taxon>Bacteria</taxon>
        <taxon>Pseudomonadati</taxon>
        <taxon>Pseudomonadota</taxon>
        <taxon>Gammaproteobacteria</taxon>
        <taxon>Thiotrichales</taxon>
        <taxon>Francisellaceae</taxon>
        <taxon>Francisella</taxon>
    </lineage>
</organism>
<dbReference type="SMART" id="SM00564">
    <property type="entry name" value="PQQ"/>
    <property type="match status" value="7"/>
</dbReference>
<dbReference type="InterPro" id="IPR017687">
    <property type="entry name" value="BamB"/>
</dbReference>
<dbReference type="Proteomes" id="UP000322509">
    <property type="component" value="Chromosome"/>
</dbReference>
<evidence type="ECO:0000256" key="4">
    <source>
        <dbReference type="HAMAP-Rule" id="MF_00923"/>
    </source>
</evidence>
<evidence type="ECO:0000256" key="3">
    <source>
        <dbReference type="ARBA" id="ARBA00023237"/>
    </source>
</evidence>
<dbReference type="InterPro" id="IPR015943">
    <property type="entry name" value="WD40/YVTN_repeat-like_dom_sf"/>
</dbReference>
<name>A0ABX5ZHJ1_9GAMM</name>
<feature type="chain" id="PRO_5047112668" description="Outer membrane protein assembly factor BamB" evidence="6">
    <location>
        <begin position="20"/>
        <end position="520"/>
    </location>
</feature>
<gene>
    <name evidence="4" type="primary">bamB</name>
    <name evidence="8" type="ORF">F0R74_07105</name>
</gene>
<dbReference type="PANTHER" id="PTHR34512:SF30">
    <property type="entry name" value="OUTER MEMBRANE PROTEIN ASSEMBLY FACTOR BAMB"/>
    <property type="match status" value="1"/>
</dbReference>
<dbReference type="InterPro" id="IPR002372">
    <property type="entry name" value="PQQ_rpt_dom"/>
</dbReference>
<comment type="subcellular location">
    <subcellularLocation>
        <location evidence="4">Cell outer membrane</location>
        <topology evidence="4">Lipid-anchor</topology>
    </subcellularLocation>
</comment>
<keyword evidence="3 4" id="KW-0998">Cell outer membrane</keyword>
<evidence type="ECO:0000259" key="7">
    <source>
        <dbReference type="Pfam" id="PF13360"/>
    </source>
</evidence>
<feature type="domain" description="Pyrrolo-quinoline quinone repeat" evidence="7">
    <location>
        <begin position="76"/>
        <end position="307"/>
    </location>
</feature>
<evidence type="ECO:0000313" key="8">
    <source>
        <dbReference type="EMBL" id="QEO57632.1"/>
    </source>
</evidence>
<keyword evidence="4" id="KW-0564">Palmitate</keyword>
<comment type="function">
    <text evidence="4">Part of the outer membrane protein assembly complex, which is involved in assembly and insertion of beta-barrel proteins into the outer membrane.</text>
</comment>
<accession>A0ABX5ZHJ1</accession>
<dbReference type="InterPro" id="IPR018391">
    <property type="entry name" value="PQQ_b-propeller_rpt"/>
</dbReference>
<reference evidence="8 9" key="1">
    <citation type="submission" date="2019-09" db="EMBL/GenBank/DDBJ databases">
        <title>Complete genome sequence of Francisella marina E103-15.</title>
        <authorList>
            <person name="Tekedar H.C."/>
            <person name="Griffin M.J."/>
            <person name="Waldbieser G.C."/>
            <person name="Soto E."/>
        </authorList>
    </citation>
    <scope>NUCLEOTIDE SEQUENCE [LARGE SCALE GENOMIC DNA]</scope>
    <source>
        <strain evidence="8 9">E103-15</strain>
    </source>
</reference>
<evidence type="ECO:0000256" key="5">
    <source>
        <dbReference type="SAM" id="MobiDB-lite"/>
    </source>
</evidence>
<proteinExistence type="inferred from homology"/>
<dbReference type="EMBL" id="CP043550">
    <property type="protein sequence ID" value="QEO57632.1"/>
    <property type="molecule type" value="Genomic_DNA"/>
</dbReference>
<dbReference type="Gene3D" id="2.130.10.10">
    <property type="entry name" value="YVTN repeat-like/Quinoprotein amine dehydrogenase"/>
    <property type="match status" value="1"/>
</dbReference>
<dbReference type="PROSITE" id="PS51257">
    <property type="entry name" value="PROKAR_LIPOPROTEIN"/>
    <property type="match status" value="1"/>
</dbReference>
<protein>
    <recommendedName>
        <fullName evidence="4">Outer membrane protein assembly factor BamB</fullName>
    </recommendedName>
</protein>
<keyword evidence="2 4" id="KW-0472">Membrane</keyword>
<keyword evidence="9" id="KW-1185">Reference proteome</keyword>
<dbReference type="PANTHER" id="PTHR34512">
    <property type="entry name" value="CELL SURFACE PROTEIN"/>
    <property type="match status" value="1"/>
</dbReference>
<dbReference type="HAMAP" id="MF_00923">
    <property type="entry name" value="OM_assembly_BamB"/>
    <property type="match status" value="1"/>
</dbReference>
<sequence length="520" mass="55785">MKKLFLVIVPLLLSLLATSCSTSNVPPPTPLAEKPPKEAKVKVKWSRKTGNGNGGLPIYNVSPTYANNTVFVPNQNGVAYGLSITDGKIIWKHDTGTILSSQPNTIANAVIFGSVKGVLTAVDQKDGKILWRTDAPSSIFSQPTIYSNHLYTHTHDGSVTSFDATNGSKVWNVTNNIPEITLPSDSSPIILNDTVMVGSAFGTVLGFTLESGDRTINLPVAIAHGSSPADKMVDITANPMLYGNYLIFAAFQGAIVALDKDTGKMLWAKKASIINNMAINNGVIFTAQANSELKAYDIQTGDTVWTQSTLEWRKITAPIYYKGLIVVADYQGFLHFFNSLNGDYLGRYKLTPKSDFFDYGISGQLVPTEKGILIEADSGTTYLVDAHSDRVIYENILGDYKVDRGQNVKVIYPLEQPKSVPMENTPKDLSGKEVDSDKSKNSTGSAATTEAVVANASGNTDISNSTNQNLPSSSNSTNSEAQNSNSSIAEGVVTSNKVQSTPKGKNATIIIGDFSKGDSD</sequence>
<dbReference type="RefSeq" id="WP_149368807.1">
    <property type="nucleotide sequence ID" value="NZ_CP043550.1"/>
</dbReference>
<dbReference type="Pfam" id="PF13360">
    <property type="entry name" value="PQQ_2"/>
    <property type="match status" value="1"/>
</dbReference>
<evidence type="ECO:0000313" key="9">
    <source>
        <dbReference type="Proteomes" id="UP000322509"/>
    </source>
</evidence>
<keyword evidence="1 4" id="KW-0732">Signal</keyword>
<dbReference type="SUPFAM" id="SSF50998">
    <property type="entry name" value="Quinoprotein alcohol dehydrogenase-like"/>
    <property type="match status" value="1"/>
</dbReference>
<feature type="signal peptide" evidence="6">
    <location>
        <begin position="1"/>
        <end position="19"/>
    </location>
</feature>
<feature type="compositionally biased region" description="Polar residues" evidence="5">
    <location>
        <begin position="456"/>
        <end position="503"/>
    </location>
</feature>
<evidence type="ECO:0000256" key="1">
    <source>
        <dbReference type="ARBA" id="ARBA00022729"/>
    </source>
</evidence>
<comment type="subunit">
    <text evidence="4">Part of the Bam complex.</text>
</comment>